<evidence type="ECO:0000256" key="2">
    <source>
        <dbReference type="ARBA" id="ARBA00022777"/>
    </source>
</evidence>
<feature type="domain" description="PAS" evidence="6">
    <location>
        <begin position="848"/>
        <end position="892"/>
    </location>
</feature>
<dbReference type="PROSITE" id="PS50113">
    <property type="entry name" value="PAC"/>
    <property type="match status" value="3"/>
</dbReference>
<dbReference type="Gene3D" id="3.40.50.2300">
    <property type="match status" value="1"/>
</dbReference>
<keyword evidence="1" id="KW-0808">Transferase</keyword>
<keyword evidence="9" id="KW-1185">Reference proteome</keyword>
<dbReference type="SMART" id="SM00448">
    <property type="entry name" value="REC"/>
    <property type="match status" value="1"/>
</dbReference>
<protein>
    <submittedName>
        <fullName evidence="8">PAS domain S-box-containing protein</fullName>
    </submittedName>
</protein>
<dbReference type="SUPFAM" id="SSF55785">
    <property type="entry name" value="PYP-like sensor domain (PAS domain)"/>
    <property type="match status" value="6"/>
</dbReference>
<dbReference type="PANTHER" id="PTHR44757:SF2">
    <property type="entry name" value="BIOFILM ARCHITECTURE MAINTENANCE PROTEIN MBAA"/>
    <property type="match status" value="1"/>
</dbReference>
<gene>
    <name evidence="8" type="ORF">SAMN06265219_101231</name>
</gene>
<name>A0A521AM63_9BACT</name>
<dbReference type="Pfam" id="PF07568">
    <property type="entry name" value="HisKA_2"/>
    <property type="match status" value="1"/>
</dbReference>
<dbReference type="InterPro" id="IPR029016">
    <property type="entry name" value="GAF-like_dom_sf"/>
</dbReference>
<dbReference type="CDD" id="cd00156">
    <property type="entry name" value="REC"/>
    <property type="match status" value="1"/>
</dbReference>
<dbReference type="Proteomes" id="UP000317557">
    <property type="component" value="Unassembled WGS sequence"/>
</dbReference>
<dbReference type="Pfam" id="PF13426">
    <property type="entry name" value="PAS_9"/>
    <property type="match status" value="3"/>
</dbReference>
<dbReference type="Gene3D" id="3.30.450.20">
    <property type="entry name" value="PAS domain"/>
    <property type="match status" value="6"/>
</dbReference>
<dbReference type="GO" id="GO:0000160">
    <property type="term" value="P:phosphorelay signal transduction system"/>
    <property type="evidence" value="ECO:0007669"/>
    <property type="project" value="InterPro"/>
</dbReference>
<dbReference type="InterPro" id="IPR000700">
    <property type="entry name" value="PAS-assoc_C"/>
</dbReference>
<dbReference type="OrthoDB" id="5522855at2"/>
<dbReference type="InterPro" id="IPR001789">
    <property type="entry name" value="Sig_transdc_resp-reg_receiver"/>
</dbReference>
<feature type="domain" description="PAS" evidence="6">
    <location>
        <begin position="139"/>
        <end position="190"/>
    </location>
</feature>
<feature type="domain" description="PAS" evidence="6">
    <location>
        <begin position="438"/>
        <end position="508"/>
    </location>
</feature>
<evidence type="ECO:0000259" key="5">
    <source>
        <dbReference type="PROSITE" id="PS50110"/>
    </source>
</evidence>
<proteinExistence type="predicted"/>
<dbReference type="Pfam" id="PF01590">
    <property type="entry name" value="GAF"/>
    <property type="match status" value="1"/>
</dbReference>
<reference evidence="8 9" key="1">
    <citation type="submission" date="2017-05" db="EMBL/GenBank/DDBJ databases">
        <authorList>
            <person name="Varghese N."/>
            <person name="Submissions S."/>
        </authorList>
    </citation>
    <scope>NUCLEOTIDE SEQUENCE [LARGE SCALE GENOMIC DNA]</scope>
    <source>
        <strain evidence="8 9">DSM 21985</strain>
    </source>
</reference>
<dbReference type="InterPro" id="IPR001610">
    <property type="entry name" value="PAC"/>
</dbReference>
<dbReference type="PANTHER" id="PTHR44757">
    <property type="entry name" value="DIGUANYLATE CYCLASE DGCP"/>
    <property type="match status" value="1"/>
</dbReference>
<organism evidence="8 9">
    <name type="scientific">Gracilimonas mengyeensis</name>
    <dbReference type="NCBI Taxonomy" id="1302730"/>
    <lineage>
        <taxon>Bacteria</taxon>
        <taxon>Pseudomonadati</taxon>
        <taxon>Balneolota</taxon>
        <taxon>Balneolia</taxon>
        <taxon>Balneolales</taxon>
        <taxon>Balneolaceae</taxon>
        <taxon>Gracilimonas</taxon>
    </lineage>
</organism>
<dbReference type="Gene3D" id="3.30.450.40">
    <property type="match status" value="2"/>
</dbReference>
<feature type="domain" description="PAC" evidence="7">
    <location>
        <begin position="921"/>
        <end position="974"/>
    </location>
</feature>
<feature type="domain" description="Histidine kinase" evidence="4">
    <location>
        <begin position="1242"/>
        <end position="1436"/>
    </location>
</feature>
<dbReference type="InterPro" id="IPR011006">
    <property type="entry name" value="CheY-like_superfamily"/>
</dbReference>
<evidence type="ECO:0000256" key="1">
    <source>
        <dbReference type="ARBA" id="ARBA00022679"/>
    </source>
</evidence>
<dbReference type="InterPro" id="IPR005467">
    <property type="entry name" value="His_kinase_dom"/>
</dbReference>
<evidence type="ECO:0000313" key="8">
    <source>
        <dbReference type="EMBL" id="SMO35918.1"/>
    </source>
</evidence>
<dbReference type="InterPro" id="IPR003018">
    <property type="entry name" value="GAF"/>
</dbReference>
<dbReference type="Pfam" id="PF08447">
    <property type="entry name" value="PAS_3"/>
    <property type="match status" value="3"/>
</dbReference>
<evidence type="ECO:0000256" key="3">
    <source>
        <dbReference type="PROSITE-ProRule" id="PRU00169"/>
    </source>
</evidence>
<dbReference type="CDD" id="cd00130">
    <property type="entry name" value="PAS"/>
    <property type="match status" value="6"/>
</dbReference>
<dbReference type="InterPro" id="IPR011495">
    <property type="entry name" value="Sig_transdc_His_kin_sub2_dim/P"/>
</dbReference>
<dbReference type="SUPFAM" id="SSF55874">
    <property type="entry name" value="ATPase domain of HSP90 chaperone/DNA topoisomerase II/histidine kinase"/>
    <property type="match status" value="1"/>
</dbReference>
<feature type="domain" description="PAC" evidence="7">
    <location>
        <begin position="1052"/>
        <end position="1104"/>
    </location>
</feature>
<evidence type="ECO:0000259" key="4">
    <source>
        <dbReference type="PROSITE" id="PS50109"/>
    </source>
</evidence>
<keyword evidence="3" id="KW-0597">Phosphoprotein</keyword>
<dbReference type="InterPro" id="IPR035965">
    <property type="entry name" value="PAS-like_dom_sf"/>
</dbReference>
<dbReference type="Pfam" id="PF00072">
    <property type="entry name" value="Response_reg"/>
    <property type="match status" value="1"/>
</dbReference>
<dbReference type="InterPro" id="IPR003594">
    <property type="entry name" value="HATPase_dom"/>
</dbReference>
<feature type="domain" description="PAS" evidence="6">
    <location>
        <begin position="975"/>
        <end position="1047"/>
    </location>
</feature>
<dbReference type="SMART" id="SM00091">
    <property type="entry name" value="PAS"/>
    <property type="match status" value="6"/>
</dbReference>
<dbReference type="SMART" id="SM00387">
    <property type="entry name" value="HATPase_c"/>
    <property type="match status" value="1"/>
</dbReference>
<dbReference type="Gene3D" id="3.30.565.10">
    <property type="entry name" value="Histidine kinase-like ATPase, C-terminal domain"/>
    <property type="match status" value="1"/>
</dbReference>
<keyword evidence="2" id="KW-0418">Kinase</keyword>
<dbReference type="PROSITE" id="PS50110">
    <property type="entry name" value="RESPONSE_REGULATORY"/>
    <property type="match status" value="1"/>
</dbReference>
<feature type="domain" description="PAC" evidence="7">
    <location>
        <begin position="1177"/>
        <end position="1231"/>
    </location>
</feature>
<evidence type="ECO:0000259" key="7">
    <source>
        <dbReference type="PROSITE" id="PS50113"/>
    </source>
</evidence>
<evidence type="ECO:0000259" key="6">
    <source>
        <dbReference type="PROSITE" id="PS50112"/>
    </source>
</evidence>
<feature type="domain" description="Response regulatory" evidence="5">
    <location>
        <begin position="9"/>
        <end position="126"/>
    </location>
</feature>
<evidence type="ECO:0000313" key="9">
    <source>
        <dbReference type="Proteomes" id="UP000317557"/>
    </source>
</evidence>
<dbReference type="SUPFAM" id="SSF52172">
    <property type="entry name" value="CheY-like"/>
    <property type="match status" value="1"/>
</dbReference>
<dbReference type="Pfam" id="PF02518">
    <property type="entry name" value="HATPase_c"/>
    <property type="match status" value="1"/>
</dbReference>
<feature type="modified residue" description="4-aspartylphosphate" evidence="3">
    <location>
        <position position="61"/>
    </location>
</feature>
<dbReference type="RefSeq" id="WP_142452751.1">
    <property type="nucleotide sequence ID" value="NZ_FXTP01000001.1"/>
</dbReference>
<accession>A0A521AM63</accession>
<dbReference type="NCBIfam" id="TIGR00229">
    <property type="entry name" value="sensory_box"/>
    <property type="match status" value="6"/>
</dbReference>
<dbReference type="InterPro" id="IPR036890">
    <property type="entry name" value="HATPase_C_sf"/>
</dbReference>
<dbReference type="InterPro" id="IPR000014">
    <property type="entry name" value="PAS"/>
</dbReference>
<dbReference type="SMART" id="SM00065">
    <property type="entry name" value="GAF"/>
    <property type="match status" value="2"/>
</dbReference>
<dbReference type="SMART" id="SM00086">
    <property type="entry name" value="PAC"/>
    <property type="match status" value="6"/>
</dbReference>
<feature type="domain" description="PAS" evidence="6">
    <location>
        <begin position="1101"/>
        <end position="1176"/>
    </location>
</feature>
<dbReference type="EMBL" id="FXTP01000001">
    <property type="protein sequence ID" value="SMO35918.1"/>
    <property type="molecule type" value="Genomic_DNA"/>
</dbReference>
<dbReference type="InterPro" id="IPR052155">
    <property type="entry name" value="Biofilm_reg_signaling"/>
</dbReference>
<dbReference type="InterPro" id="IPR013655">
    <property type="entry name" value="PAS_fold_3"/>
</dbReference>
<sequence length="1448" mass="166017">MYQTQLNLKVLVVEDNPGDFVLIEEYLSENFKDPETTHVTTFSQAEKELSSNHNFNVILLDLTLPDAKGEELVKKMTSISESIPIIVLTGYENQEFGLRTLSMGIADYLLKDEITPFILGKVIAYSIERNRIGRSLKESEKKYRDIFNLSPQPMWVFEIESLRFLDVNQAAIDHYGYSREEFLSMTIRDLNANPSPDLNSAQVVREDQKELTVTHKKKDGSEIQVRIKADIIDYLGDKAKIELAEDVTQKLKTEHSLAQKSQLLSANAKVASALIKNENWLNVLSETFQIIGEAIEVDRVYYFENHEDPETGQKMTSQKIEWTTDSATPQLDNPELQNLNQTDFKELYDLLRKGKIFKSLVKDLPDSLLKEALEAQDILSILIFPIFVKDEFYGYIGFDDCQTERQWNKEEIQYLRTISSNISSTIQLRNTTRELQMSEYKFKSMVEEGGDLIEILDKHGGFNFISPNLTKILGWQYDEIKDKTMFDFIHPDELEAAKQDFEELRSSKYVNLRSFRFQHKDGKYKWLKCTGSNLADDPIISGFLITASDITQQKYYSELQRLERDVLEKNALQERNVRDIIKEFLLGIEHLHTGIRTSVTLAEGNQLRCFATPSFPASFMEELDGIPIAENSGSCGTAAYRGEPVIVENIFESPLWEGFTDFGEKYNFIGSWSQPVFNNRGELIASFAVYYEKPAFPTQYEHNTVERAAHILRILFESEEKVQAEQKLALREKRFKALVQEGSDLIAILDEDFRFSYISPTSGENFEEYLHMPAVDFIHPEDQAKVKEKIRTLAHEKRIVLDPYRLQAKDGRYHWVETIITNLMDEPAVGGYVANSRNITGQIKREEKLYELSLVASKTTEMVVISDNQSRVTWVNSAFEKTTGFELEDIKGIRPGDILQGRNTDLEVSKRLRKAQANYESIEDTNLYYKKNGEPFWLNLSIDPILNEDGECTHIISILKDVTEKIEKSKELQSSLERYDAVNKATSEAIWDLDLESDLMVYNDNFRSIFGYNQTQIENVGSWWRDKIHPEDLGKVDEALADVLKNNKKERFQIEYRYKASDGSYKHVFDRAYVLKDDKGKAVRMIGAMQDVTHEVQEQERLKLLESVITNTSESVTILQAEPGKFGREIVYANEAFTKLTGYSKDEVIGRTLHFLNGPETDDEVREQLRTAMKNFTPVEVEFINYKKDGTPFWVNTSMVPVADNNGNYTHWVAIGRDVTDQKNYEAEIKASLSEKETLLAEIHHRVKNNLAVVSGMMQLQAFDSTNEDLKAKLYDSVVRIKTMATVHELLYNSNSFSQLDFSDTLVKLVENVSETLQTGSKVDLKIECDPIKLNINQAIPASLIVNEVITNSFKHAFKDRKDGTLVFELKEKPNDKILISITDNGVGLPEDEEYSNQSSLGLHLIEVLAQQIEAEYSYENVQPGTQFTICFERQIQKSGIGSNSMEF</sequence>
<dbReference type="SUPFAM" id="SSF55781">
    <property type="entry name" value="GAF domain-like"/>
    <property type="match status" value="2"/>
</dbReference>
<dbReference type="PROSITE" id="PS50112">
    <property type="entry name" value="PAS"/>
    <property type="match status" value="5"/>
</dbReference>
<dbReference type="PROSITE" id="PS50109">
    <property type="entry name" value="HIS_KIN"/>
    <property type="match status" value="1"/>
</dbReference>
<dbReference type="GO" id="GO:0016301">
    <property type="term" value="F:kinase activity"/>
    <property type="evidence" value="ECO:0007669"/>
    <property type="project" value="UniProtKB-KW"/>
</dbReference>